<evidence type="ECO:0000256" key="3">
    <source>
        <dbReference type="ARBA" id="ARBA00012111"/>
    </source>
</evidence>
<sequence length="602" mass="68039">MDNEADQMDTPIVGYVYDIRMKYHRELTDTTSLESTDSTMLSLKEKSHNYSYKGDKRRDNKHYSNRSNEYRKKQQPDSRKDSSWMTDSSNWNDQDEISNKLNQSKINSQTTGQTGWGNSSNTFQDQQKDDSRLSKSNESYTIDTSGTKQGKYSRSDTRDYKNSRKEKNNQYYSSYNNQNFSSGRENRNPGSSRDCNSYNGTDEPEQTFDDNRRPFAIHSILDASGCLQRMTKIKSREATIDELRLVHTEKHCKIISDTSCMEKSKLLEVEEKNDAIFVTRETDYCARLCVGSVIDLCAAVAKGEIDCGFAITRPPGHHARMDQAIAVMELRRTKLATRVMIVDWDIHHGNGIQEVFLEDPDVLYFSIHRYENGNFYPCTEEGTSANVGKFEGSGRNVNVAWQDGGMNDGDYLYVFDQLVLPMAKEFNPELIIVACGFDSAQGDPIGQCNITPQCYSIMTHALLTLTNKGAGGKVVLVLEGGYNLEVTANSALACVKAMLWEPFNDGLVPREGPLIHQGKPKESGGNMHSSQKTAIALAELASVNFDSDSSELAKLINDTFFLPKLKEFWPCSHAASVVNHVLNYHKPYWKFIQDLDEKNARK</sequence>
<feature type="compositionally biased region" description="Basic and acidic residues" evidence="10">
    <location>
        <begin position="153"/>
        <end position="168"/>
    </location>
</feature>
<feature type="compositionally biased region" description="Polar residues" evidence="10">
    <location>
        <begin position="136"/>
        <end position="152"/>
    </location>
</feature>
<evidence type="ECO:0000256" key="9">
    <source>
        <dbReference type="ARBA" id="ARBA00023242"/>
    </source>
</evidence>
<comment type="caution">
    <text evidence="12">The sequence shown here is derived from an EMBL/GenBank/DDBJ whole genome shotgun (WGS) entry which is preliminary data.</text>
</comment>
<dbReference type="GO" id="GO:0040029">
    <property type="term" value="P:epigenetic regulation of gene expression"/>
    <property type="evidence" value="ECO:0007669"/>
    <property type="project" value="TreeGrafter"/>
</dbReference>
<dbReference type="Gene3D" id="3.40.800.20">
    <property type="entry name" value="Histone deacetylase domain"/>
    <property type="match status" value="1"/>
</dbReference>
<proteinExistence type="inferred from homology"/>
<organism evidence="12 13">
    <name type="scientific">Furculomyces boomerangus</name>
    <dbReference type="NCBI Taxonomy" id="61424"/>
    <lineage>
        <taxon>Eukaryota</taxon>
        <taxon>Fungi</taxon>
        <taxon>Fungi incertae sedis</taxon>
        <taxon>Zoopagomycota</taxon>
        <taxon>Kickxellomycotina</taxon>
        <taxon>Harpellomycetes</taxon>
        <taxon>Harpellales</taxon>
        <taxon>Harpellaceae</taxon>
        <taxon>Furculomyces</taxon>
    </lineage>
</organism>
<dbReference type="SUPFAM" id="SSF52768">
    <property type="entry name" value="Arginase/deacetylase"/>
    <property type="match status" value="1"/>
</dbReference>
<dbReference type="Proteomes" id="UP000245699">
    <property type="component" value="Unassembled WGS sequence"/>
</dbReference>
<evidence type="ECO:0000256" key="1">
    <source>
        <dbReference type="ARBA" id="ARBA00004123"/>
    </source>
</evidence>
<keyword evidence="4" id="KW-0678">Repressor</keyword>
<dbReference type="STRING" id="61424.A0A2T9Y1K2"/>
<evidence type="ECO:0000313" key="12">
    <source>
        <dbReference type="EMBL" id="PVU86193.1"/>
    </source>
</evidence>
<keyword evidence="7" id="KW-0805">Transcription regulation</keyword>
<evidence type="ECO:0000256" key="4">
    <source>
        <dbReference type="ARBA" id="ARBA00022491"/>
    </source>
</evidence>
<dbReference type="AlphaFoldDB" id="A0A2T9Y1K2"/>
<dbReference type="InterPro" id="IPR023696">
    <property type="entry name" value="Ureohydrolase_dom_sf"/>
</dbReference>
<comment type="subcellular location">
    <subcellularLocation>
        <location evidence="1">Nucleus</location>
    </subcellularLocation>
</comment>
<evidence type="ECO:0000259" key="11">
    <source>
        <dbReference type="Pfam" id="PF00850"/>
    </source>
</evidence>
<keyword evidence="13" id="KW-1185">Reference proteome</keyword>
<dbReference type="PANTHER" id="PTHR10625:SF5">
    <property type="entry name" value="HISTONE DEACETYLASE"/>
    <property type="match status" value="1"/>
</dbReference>
<feature type="compositionally biased region" description="Polar residues" evidence="10">
    <location>
        <begin position="83"/>
        <end position="92"/>
    </location>
</feature>
<evidence type="ECO:0000256" key="6">
    <source>
        <dbReference type="ARBA" id="ARBA00022853"/>
    </source>
</evidence>
<dbReference type="InterPro" id="IPR037138">
    <property type="entry name" value="His_deacetylse_dom_sf"/>
</dbReference>
<protein>
    <recommendedName>
        <fullName evidence="3">histone deacetylase</fullName>
        <ecNumber evidence="3">3.5.1.98</ecNumber>
    </recommendedName>
</protein>
<accession>A0A2T9Y1K2</accession>
<keyword evidence="9" id="KW-0539">Nucleus</keyword>
<evidence type="ECO:0000256" key="5">
    <source>
        <dbReference type="ARBA" id="ARBA00022801"/>
    </source>
</evidence>
<feature type="compositionally biased region" description="Basic and acidic residues" evidence="10">
    <location>
        <begin position="43"/>
        <end position="82"/>
    </location>
</feature>
<evidence type="ECO:0000256" key="7">
    <source>
        <dbReference type="ARBA" id="ARBA00023015"/>
    </source>
</evidence>
<keyword evidence="5" id="KW-0378">Hydrolase</keyword>
<dbReference type="InterPro" id="IPR023801">
    <property type="entry name" value="His_deacetylse_dom"/>
</dbReference>
<feature type="compositionally biased region" description="Low complexity" evidence="10">
    <location>
        <begin position="169"/>
        <end position="182"/>
    </location>
</feature>
<keyword evidence="8" id="KW-0804">Transcription</keyword>
<dbReference type="EMBL" id="MBFT01000954">
    <property type="protein sequence ID" value="PVU86193.1"/>
    <property type="molecule type" value="Genomic_DNA"/>
</dbReference>
<feature type="compositionally biased region" description="Basic and acidic residues" evidence="10">
    <location>
        <begin position="126"/>
        <end position="135"/>
    </location>
</feature>
<evidence type="ECO:0000256" key="8">
    <source>
        <dbReference type="ARBA" id="ARBA00023163"/>
    </source>
</evidence>
<evidence type="ECO:0000313" key="13">
    <source>
        <dbReference type="Proteomes" id="UP000245699"/>
    </source>
</evidence>
<feature type="compositionally biased region" description="Polar residues" evidence="10">
    <location>
        <begin position="99"/>
        <end position="125"/>
    </location>
</feature>
<evidence type="ECO:0000256" key="10">
    <source>
        <dbReference type="SAM" id="MobiDB-lite"/>
    </source>
</evidence>
<feature type="region of interest" description="Disordered" evidence="10">
    <location>
        <begin position="30"/>
        <end position="212"/>
    </location>
</feature>
<feature type="domain" description="Histone deacetylase" evidence="11">
    <location>
        <begin position="213"/>
        <end position="498"/>
    </location>
</feature>
<dbReference type="Pfam" id="PF00850">
    <property type="entry name" value="Hist_deacetyl"/>
    <property type="match status" value="1"/>
</dbReference>
<feature type="compositionally biased region" description="Polar residues" evidence="10">
    <location>
        <begin position="188"/>
        <end position="200"/>
    </location>
</feature>
<keyword evidence="6" id="KW-0156">Chromatin regulator</keyword>
<dbReference type="PANTHER" id="PTHR10625">
    <property type="entry name" value="HISTONE DEACETYLASE HDAC1-RELATED"/>
    <property type="match status" value="1"/>
</dbReference>
<dbReference type="GO" id="GO:0141221">
    <property type="term" value="F:histone deacetylase activity, hydrolytic mechanism"/>
    <property type="evidence" value="ECO:0007669"/>
    <property type="project" value="UniProtKB-EC"/>
</dbReference>
<reference evidence="12 13" key="1">
    <citation type="journal article" date="2018" name="MBio">
        <title>Comparative Genomics Reveals the Core Gene Toolbox for the Fungus-Insect Symbiosis.</title>
        <authorList>
            <person name="Wang Y."/>
            <person name="Stata M."/>
            <person name="Wang W."/>
            <person name="Stajich J.E."/>
            <person name="White M.M."/>
            <person name="Moncalvo J.M."/>
        </authorList>
    </citation>
    <scope>NUCLEOTIDE SEQUENCE [LARGE SCALE GENOMIC DNA]</scope>
    <source>
        <strain evidence="12 13">AUS-77-4</strain>
    </source>
</reference>
<evidence type="ECO:0000256" key="2">
    <source>
        <dbReference type="ARBA" id="ARBA00007738"/>
    </source>
</evidence>
<feature type="compositionally biased region" description="Low complexity" evidence="10">
    <location>
        <begin position="30"/>
        <end position="42"/>
    </location>
</feature>
<gene>
    <name evidence="12" type="ORF">BB559_006614</name>
</gene>
<dbReference type="OrthoDB" id="424012at2759"/>
<dbReference type="GO" id="GO:0000118">
    <property type="term" value="C:histone deacetylase complex"/>
    <property type="evidence" value="ECO:0007669"/>
    <property type="project" value="TreeGrafter"/>
</dbReference>
<dbReference type="EC" id="3.5.1.98" evidence="3"/>
<comment type="similarity">
    <text evidence="2">Belongs to the histone deacetylase family. HD type 2 subfamily.</text>
</comment>
<name>A0A2T9Y1K2_9FUNG</name>